<evidence type="ECO:0000313" key="7">
    <source>
        <dbReference type="EMBL" id="OQV20323.1"/>
    </source>
</evidence>
<evidence type="ECO:0000256" key="1">
    <source>
        <dbReference type="ARBA" id="ARBA00004370"/>
    </source>
</evidence>
<dbReference type="Proteomes" id="UP000192578">
    <property type="component" value="Unassembled WGS sequence"/>
</dbReference>
<protein>
    <recommendedName>
        <fullName evidence="6">G-protein coupled receptors family 1 profile domain-containing protein</fullName>
    </recommendedName>
</protein>
<dbReference type="GO" id="GO:0016020">
    <property type="term" value="C:membrane"/>
    <property type="evidence" value="ECO:0007669"/>
    <property type="project" value="UniProtKB-SubCell"/>
</dbReference>
<reference evidence="8" key="1">
    <citation type="submission" date="2017-01" db="EMBL/GenBank/DDBJ databases">
        <title>Comparative genomics of anhydrobiosis in the tardigrade Hypsibius dujardini.</title>
        <authorList>
            <person name="Yoshida Y."/>
            <person name="Koutsovoulos G."/>
            <person name="Laetsch D."/>
            <person name="Stevens L."/>
            <person name="Kumar S."/>
            <person name="Horikawa D."/>
            <person name="Ishino K."/>
            <person name="Komine S."/>
            <person name="Tomita M."/>
            <person name="Blaxter M."/>
            <person name="Arakawa K."/>
        </authorList>
    </citation>
    <scope>NUCLEOTIDE SEQUENCE [LARGE SCALE GENOMIC DNA]</scope>
    <source>
        <strain evidence="8">Z151</strain>
    </source>
</reference>
<dbReference type="Gene3D" id="1.20.1070.10">
    <property type="entry name" value="Rhodopsin 7-helix transmembrane proteins"/>
    <property type="match status" value="1"/>
</dbReference>
<evidence type="ECO:0000256" key="4">
    <source>
        <dbReference type="ARBA" id="ARBA00023136"/>
    </source>
</evidence>
<keyword evidence="8" id="KW-1185">Reference proteome</keyword>
<dbReference type="PROSITE" id="PS50262">
    <property type="entry name" value="G_PROTEIN_RECEP_F1_2"/>
    <property type="match status" value="1"/>
</dbReference>
<comment type="subcellular location">
    <subcellularLocation>
        <location evidence="1">Membrane</location>
    </subcellularLocation>
</comment>
<feature type="transmembrane region" description="Helical" evidence="5">
    <location>
        <begin position="37"/>
        <end position="64"/>
    </location>
</feature>
<keyword evidence="4 5" id="KW-0472">Membrane</keyword>
<name>A0A1W0WYR0_HYPEX</name>
<dbReference type="EMBL" id="MTYJ01000031">
    <property type="protein sequence ID" value="OQV20323.1"/>
    <property type="molecule type" value="Genomic_DNA"/>
</dbReference>
<dbReference type="SUPFAM" id="SSF81321">
    <property type="entry name" value="Family A G protein-coupled receptor-like"/>
    <property type="match status" value="1"/>
</dbReference>
<evidence type="ECO:0000256" key="2">
    <source>
        <dbReference type="ARBA" id="ARBA00022692"/>
    </source>
</evidence>
<feature type="transmembrane region" description="Helical" evidence="5">
    <location>
        <begin position="84"/>
        <end position="109"/>
    </location>
</feature>
<gene>
    <name evidence="7" type="ORF">BV898_05613</name>
</gene>
<comment type="caution">
    <text evidence="7">The sequence shown here is derived from an EMBL/GenBank/DDBJ whole genome shotgun (WGS) entry which is preliminary data.</text>
</comment>
<evidence type="ECO:0000256" key="3">
    <source>
        <dbReference type="ARBA" id="ARBA00022989"/>
    </source>
</evidence>
<dbReference type="AlphaFoldDB" id="A0A1W0WYR0"/>
<organism evidence="7 8">
    <name type="scientific">Hypsibius exemplaris</name>
    <name type="common">Freshwater tardigrade</name>
    <dbReference type="NCBI Taxonomy" id="2072580"/>
    <lineage>
        <taxon>Eukaryota</taxon>
        <taxon>Metazoa</taxon>
        <taxon>Ecdysozoa</taxon>
        <taxon>Tardigrada</taxon>
        <taxon>Eutardigrada</taxon>
        <taxon>Parachela</taxon>
        <taxon>Hypsibioidea</taxon>
        <taxon>Hypsibiidae</taxon>
        <taxon>Hypsibius</taxon>
    </lineage>
</organism>
<dbReference type="InterPro" id="IPR017452">
    <property type="entry name" value="GPCR_Rhodpsn_7TM"/>
</dbReference>
<feature type="domain" description="G-protein coupled receptors family 1 profile" evidence="6">
    <location>
        <begin position="1"/>
        <end position="149"/>
    </location>
</feature>
<sequence>MTGGQLAREQKELIKLLPLNVGLRPFLYRSLVSPKRLFFVIAMSWAIGFASAVPSSFGVGGWFLDPGPRAIPSCVLTVTDDLGQGFVAIGTFVPYALQLGCYLAVYWTVLFRHVKRRRQVALAAPNRVAELGRERRRLDAVRTLLCSFL</sequence>
<dbReference type="CDD" id="cd00637">
    <property type="entry name" value="7tm_classA_rhodopsin-like"/>
    <property type="match status" value="1"/>
</dbReference>
<evidence type="ECO:0000313" key="8">
    <source>
        <dbReference type="Proteomes" id="UP000192578"/>
    </source>
</evidence>
<evidence type="ECO:0000256" key="5">
    <source>
        <dbReference type="SAM" id="Phobius"/>
    </source>
</evidence>
<keyword evidence="2 5" id="KW-0812">Transmembrane</keyword>
<accession>A0A1W0WYR0</accession>
<keyword evidence="3 5" id="KW-1133">Transmembrane helix</keyword>
<proteinExistence type="predicted"/>
<evidence type="ECO:0000259" key="6">
    <source>
        <dbReference type="PROSITE" id="PS50262"/>
    </source>
</evidence>